<dbReference type="GO" id="GO:0010756">
    <property type="term" value="P:positive regulation of plasminogen activation"/>
    <property type="evidence" value="ECO:0007669"/>
    <property type="project" value="InterPro"/>
</dbReference>
<keyword evidence="3" id="KW-1185">Reference proteome</keyword>
<reference evidence="2" key="1">
    <citation type="submission" date="2022-07" db="EMBL/GenBank/DDBJ databases">
        <title>Chromosome-level genome of Muraenolepis orangiensis.</title>
        <authorList>
            <person name="Kim J."/>
        </authorList>
    </citation>
    <scope>NUCLEOTIDE SEQUENCE</scope>
    <source>
        <strain evidence="2">KU_S4_2022</strain>
        <tissue evidence="2">Muscle</tissue>
    </source>
</reference>
<accession>A0A9Q0EET8</accession>
<keyword evidence="1" id="KW-1133">Transmembrane helix</keyword>
<keyword evidence="1" id="KW-0472">Membrane</keyword>
<dbReference type="PANTHER" id="PTHR13411">
    <property type="entry name" value="PLASMINOGEN RECEPTOR (KT)"/>
    <property type="match status" value="1"/>
</dbReference>
<organism evidence="2 3">
    <name type="scientific">Muraenolepis orangiensis</name>
    <name type="common">Patagonian moray cod</name>
    <dbReference type="NCBI Taxonomy" id="630683"/>
    <lineage>
        <taxon>Eukaryota</taxon>
        <taxon>Metazoa</taxon>
        <taxon>Chordata</taxon>
        <taxon>Craniata</taxon>
        <taxon>Vertebrata</taxon>
        <taxon>Euteleostomi</taxon>
        <taxon>Actinopterygii</taxon>
        <taxon>Neopterygii</taxon>
        <taxon>Teleostei</taxon>
        <taxon>Neoteleostei</taxon>
        <taxon>Acanthomorphata</taxon>
        <taxon>Zeiogadaria</taxon>
        <taxon>Gadariae</taxon>
        <taxon>Gadiformes</taxon>
        <taxon>Muraenolepidoidei</taxon>
        <taxon>Muraenolepididae</taxon>
        <taxon>Muraenolepis</taxon>
    </lineage>
</organism>
<dbReference type="EMBL" id="JANIIK010000043">
    <property type="protein sequence ID" value="KAJ3605955.1"/>
    <property type="molecule type" value="Genomic_DNA"/>
</dbReference>
<dbReference type="PANTHER" id="PTHR13411:SF6">
    <property type="entry name" value="PLASMINOGEN RECEPTOR (KT)"/>
    <property type="match status" value="1"/>
</dbReference>
<protein>
    <recommendedName>
        <fullName evidence="4">Plasminogen receptor (KT)</fullName>
    </recommendedName>
</protein>
<dbReference type="OrthoDB" id="10256697at2759"/>
<feature type="transmembrane region" description="Helical" evidence="1">
    <location>
        <begin position="20"/>
        <end position="37"/>
    </location>
</feature>
<gene>
    <name evidence="2" type="ORF">NHX12_027998</name>
</gene>
<dbReference type="InterPro" id="IPR019319">
    <property type="entry name" value="Plg-R(KT)"/>
</dbReference>
<evidence type="ECO:0000313" key="3">
    <source>
        <dbReference type="Proteomes" id="UP001148018"/>
    </source>
</evidence>
<dbReference type="AlphaFoldDB" id="A0A9Q0EET8"/>
<evidence type="ECO:0000256" key="1">
    <source>
        <dbReference type="SAM" id="Phobius"/>
    </source>
</evidence>
<evidence type="ECO:0008006" key="4">
    <source>
        <dbReference type="Google" id="ProtNLM"/>
    </source>
</evidence>
<feature type="transmembrane region" description="Helical" evidence="1">
    <location>
        <begin position="43"/>
        <end position="62"/>
    </location>
</feature>
<proteinExistence type="predicted"/>
<dbReference type="GO" id="GO:0005886">
    <property type="term" value="C:plasma membrane"/>
    <property type="evidence" value="ECO:0007669"/>
    <property type="project" value="InterPro"/>
</dbReference>
<dbReference type="Proteomes" id="UP001148018">
    <property type="component" value="Unassembled WGS sequence"/>
</dbReference>
<evidence type="ECO:0000313" key="2">
    <source>
        <dbReference type="EMBL" id="KAJ3605955.1"/>
    </source>
</evidence>
<sequence>MFMIHTSLHMARSREFLKYYGSFAALSTLGLGVGAFRGKNPRLLVPILPLGLVFMYQLDAAYGTLLSRTIADAETILNTDSLKLGLPGGPPTFKSIEEARLARTNSLPASENQP</sequence>
<keyword evidence="1" id="KW-0812">Transmembrane</keyword>
<comment type="caution">
    <text evidence="2">The sequence shown here is derived from an EMBL/GenBank/DDBJ whole genome shotgun (WGS) entry which is preliminary data.</text>
</comment>
<dbReference type="Pfam" id="PF10166">
    <property type="entry name" value="DUF2368"/>
    <property type="match status" value="1"/>
</dbReference>
<name>A0A9Q0EET8_9TELE</name>